<comment type="caution">
    <text evidence="3">The sequence shown here is derived from an EMBL/GenBank/DDBJ whole genome shotgun (WGS) entry which is preliminary data.</text>
</comment>
<proteinExistence type="predicted"/>
<evidence type="ECO:0000313" key="1">
    <source>
        <dbReference type="EMBL" id="GBO35835.1"/>
    </source>
</evidence>
<reference evidence="3 4" key="1">
    <citation type="journal article" date="2019" name="Sci. Rep.">
        <title>Orb-weaving spider Araneus ventricosus genome elucidates the spidroin gene catalogue.</title>
        <authorList>
            <person name="Kono N."/>
            <person name="Nakamura H."/>
            <person name="Ohtoshi R."/>
            <person name="Moran D.A.P."/>
            <person name="Shinohara A."/>
            <person name="Yoshida Y."/>
            <person name="Fujiwara M."/>
            <person name="Mori M."/>
            <person name="Tomita M."/>
            <person name="Arakawa K."/>
        </authorList>
    </citation>
    <scope>NUCLEOTIDE SEQUENCE [LARGE SCALE GENOMIC DNA]</scope>
</reference>
<accession>A0A4Y2WF44</accession>
<name>A0A4Y2WF44_ARAVE</name>
<evidence type="ECO:0000313" key="3">
    <source>
        <dbReference type="EMBL" id="GBO35839.1"/>
    </source>
</evidence>
<keyword evidence="4" id="KW-1185">Reference proteome</keyword>
<dbReference type="EMBL" id="BGPR01059891">
    <property type="protein sequence ID" value="GBO35839.1"/>
    <property type="molecule type" value="Genomic_DNA"/>
</dbReference>
<gene>
    <name evidence="1" type="ORF">AVEN_256044_1</name>
    <name evidence="2" type="ORF">AVEN_258569_1</name>
    <name evidence="3" type="ORF">AVEN_82867_1</name>
</gene>
<dbReference type="EMBL" id="BGPR01059889">
    <property type="protein sequence ID" value="GBO35836.1"/>
    <property type="molecule type" value="Genomic_DNA"/>
</dbReference>
<protein>
    <submittedName>
        <fullName evidence="3">Uncharacterized protein</fullName>
    </submittedName>
</protein>
<evidence type="ECO:0000313" key="4">
    <source>
        <dbReference type="Proteomes" id="UP000499080"/>
    </source>
</evidence>
<organism evidence="3 4">
    <name type="scientific">Araneus ventricosus</name>
    <name type="common">Orbweaver spider</name>
    <name type="synonym">Epeira ventricosa</name>
    <dbReference type="NCBI Taxonomy" id="182803"/>
    <lineage>
        <taxon>Eukaryota</taxon>
        <taxon>Metazoa</taxon>
        <taxon>Ecdysozoa</taxon>
        <taxon>Arthropoda</taxon>
        <taxon>Chelicerata</taxon>
        <taxon>Arachnida</taxon>
        <taxon>Araneae</taxon>
        <taxon>Araneomorphae</taxon>
        <taxon>Entelegynae</taxon>
        <taxon>Araneoidea</taxon>
        <taxon>Araneidae</taxon>
        <taxon>Araneus</taxon>
    </lineage>
</organism>
<dbReference type="OrthoDB" id="8058698at2759"/>
<sequence>MENLEQLSIQPRFGKQLPKLKEHLSGTRLFSACDVKSAAENELNGPAMECDRYGVSDGTATLFASVVLQDIGIVHEGEASHVVDRNKIRRQRKKL</sequence>
<evidence type="ECO:0000313" key="2">
    <source>
        <dbReference type="EMBL" id="GBO35836.1"/>
    </source>
</evidence>
<dbReference type="Proteomes" id="UP000499080">
    <property type="component" value="Unassembled WGS sequence"/>
</dbReference>
<dbReference type="AlphaFoldDB" id="A0A4Y2WF44"/>
<dbReference type="EMBL" id="BGPR01059888">
    <property type="protein sequence ID" value="GBO35835.1"/>
    <property type="molecule type" value="Genomic_DNA"/>
</dbReference>